<proteinExistence type="predicted"/>
<comment type="caution">
    <text evidence="1">The sequence shown here is derived from an EMBL/GenBank/DDBJ whole genome shotgun (WGS) entry which is preliminary data.</text>
</comment>
<evidence type="ECO:0000313" key="2">
    <source>
        <dbReference type="Proteomes" id="UP001142810"/>
    </source>
</evidence>
<keyword evidence="2" id="KW-1185">Reference proteome</keyword>
<evidence type="ECO:0000313" key="1">
    <source>
        <dbReference type="EMBL" id="MCW8106922.1"/>
    </source>
</evidence>
<dbReference type="Proteomes" id="UP001142810">
    <property type="component" value="Unassembled WGS sequence"/>
</dbReference>
<reference evidence="1" key="1">
    <citation type="submission" date="2022-11" db="EMBL/GenBank/DDBJ databases">
        <title>Alteromonas sp. nov., isolated from sea water of the Qingdao.</title>
        <authorList>
            <person name="Wang Q."/>
        </authorList>
    </citation>
    <scope>NUCLEOTIDE SEQUENCE</scope>
    <source>
        <strain evidence="1">ASW11-7</strain>
    </source>
</reference>
<accession>A0ABT3P2D1</accession>
<dbReference type="EMBL" id="JAPFRD010000002">
    <property type="protein sequence ID" value="MCW8106922.1"/>
    <property type="molecule type" value="Genomic_DNA"/>
</dbReference>
<sequence length="132" mass="15904">MKSLICYFESADRQGKTLINWIEKYRHDIGKMLRKVRPHLPENIVKDYENDILKMDGLPVGLRYRLDAWDFRGNREDSYNDTIGSDYWLNRIQEALSKLIDFSNENLKSHSRIVRSSELWDEVMEPRYEKYI</sequence>
<name>A0ABT3P2D1_9ALTE</name>
<organism evidence="1 2">
    <name type="scientific">Alteromonas aquimaris</name>
    <dbReference type="NCBI Taxonomy" id="2998417"/>
    <lineage>
        <taxon>Bacteria</taxon>
        <taxon>Pseudomonadati</taxon>
        <taxon>Pseudomonadota</taxon>
        <taxon>Gammaproteobacteria</taxon>
        <taxon>Alteromonadales</taxon>
        <taxon>Alteromonadaceae</taxon>
        <taxon>Alteromonas/Salinimonas group</taxon>
        <taxon>Alteromonas</taxon>
    </lineage>
</organism>
<protein>
    <submittedName>
        <fullName evidence="1">Uncharacterized protein</fullName>
    </submittedName>
</protein>
<gene>
    <name evidence="1" type="ORF">OPS25_00210</name>
</gene>